<dbReference type="EMBL" id="VZPE01000001">
    <property type="protein sequence ID" value="KAB0573716.1"/>
    <property type="molecule type" value="Genomic_DNA"/>
</dbReference>
<dbReference type="AlphaFoldDB" id="A0A643F647"/>
<keyword evidence="1" id="KW-1133">Transmembrane helix</keyword>
<dbReference type="InterPro" id="IPR025557">
    <property type="entry name" value="DUF4282"/>
</dbReference>
<name>A0A643F647_9HYPH</name>
<reference evidence="2" key="1">
    <citation type="submission" date="2019-09" db="EMBL/GenBank/DDBJ databases">
        <title>Draft genome sequences of 48 bacterial type strains from the CCUG.</title>
        <authorList>
            <person name="Tunovic T."/>
            <person name="Pineiro-Iglesias B."/>
            <person name="Unosson C."/>
            <person name="Inganas E."/>
            <person name="Ohlen M."/>
            <person name="Cardew S."/>
            <person name="Jensie-Markopoulos S."/>
            <person name="Salva-Serra F."/>
            <person name="Jaen-Luchoro D."/>
            <person name="Karlsson R."/>
            <person name="Svensson-Stadler L."/>
            <person name="Chun J."/>
            <person name="Moore E."/>
        </authorList>
    </citation>
    <scope>NUCLEOTIDE SEQUENCE</scope>
    <source>
        <strain evidence="2">CCUG 50899</strain>
    </source>
</reference>
<comment type="caution">
    <text evidence="2">The sequence shown here is derived from an EMBL/GenBank/DDBJ whole genome shotgun (WGS) entry which is preliminary data.</text>
</comment>
<evidence type="ECO:0000256" key="1">
    <source>
        <dbReference type="SAM" id="Phobius"/>
    </source>
</evidence>
<organism evidence="2">
    <name type="scientific">Brucella pituitosa</name>
    <dbReference type="NCBI Taxonomy" id="571256"/>
    <lineage>
        <taxon>Bacteria</taxon>
        <taxon>Pseudomonadati</taxon>
        <taxon>Pseudomonadota</taxon>
        <taxon>Alphaproteobacteria</taxon>
        <taxon>Hyphomicrobiales</taxon>
        <taxon>Brucellaceae</taxon>
        <taxon>Brucella/Ochrobactrum group</taxon>
        <taxon>Brucella</taxon>
    </lineage>
</organism>
<feature type="transmembrane region" description="Helical" evidence="1">
    <location>
        <begin position="47"/>
        <end position="75"/>
    </location>
</feature>
<accession>A0A643F647</accession>
<protein>
    <submittedName>
        <fullName evidence="2">DUF4282 domain-containing protein</fullName>
    </submittedName>
</protein>
<keyword evidence="1" id="KW-0472">Membrane</keyword>
<feature type="transmembrane region" description="Helical" evidence="1">
    <location>
        <begin position="12"/>
        <end position="41"/>
    </location>
</feature>
<evidence type="ECO:0000313" key="2">
    <source>
        <dbReference type="EMBL" id="KAB0573716.1"/>
    </source>
</evidence>
<dbReference type="RefSeq" id="WP_111786230.1">
    <property type="nucleotide sequence ID" value="NZ_JBHEEN010000001.1"/>
</dbReference>
<sequence length="92" mass="10421">MKLKDCLLFDKFITTSLVTIIYWLGLLVNVSLSVIFAAGFLSNEGMVIRILGGLFVLVFSAIIWRVICEGIILVFRIYDRLTEIRGHLATKK</sequence>
<gene>
    <name evidence="2" type="ORF">F7Q93_04340</name>
</gene>
<dbReference type="Pfam" id="PF14110">
    <property type="entry name" value="DUF4282"/>
    <property type="match status" value="1"/>
</dbReference>
<keyword evidence="1" id="KW-0812">Transmembrane</keyword>
<proteinExistence type="predicted"/>